<dbReference type="Proteomes" id="UP001472677">
    <property type="component" value="Unassembled WGS sequence"/>
</dbReference>
<proteinExistence type="predicted"/>
<dbReference type="EMBL" id="JBBPBM010000010">
    <property type="protein sequence ID" value="KAK8565357.1"/>
    <property type="molecule type" value="Genomic_DNA"/>
</dbReference>
<name>A0ABR2ETJ1_9ROSI</name>
<gene>
    <name evidence="1" type="ORF">V6N12_058921</name>
</gene>
<evidence type="ECO:0008006" key="3">
    <source>
        <dbReference type="Google" id="ProtNLM"/>
    </source>
</evidence>
<accession>A0ABR2ETJ1</accession>
<comment type="caution">
    <text evidence="1">The sequence shown here is derived from an EMBL/GenBank/DDBJ whole genome shotgun (WGS) entry which is preliminary data.</text>
</comment>
<protein>
    <recommendedName>
        <fullName evidence="3">RNase H type-1 domain-containing protein</fullName>
    </recommendedName>
</protein>
<evidence type="ECO:0000313" key="2">
    <source>
        <dbReference type="Proteomes" id="UP001472677"/>
    </source>
</evidence>
<evidence type="ECO:0000313" key="1">
    <source>
        <dbReference type="EMBL" id="KAK8565357.1"/>
    </source>
</evidence>
<reference evidence="1 2" key="1">
    <citation type="journal article" date="2024" name="G3 (Bethesda)">
        <title>Genome assembly of Hibiscus sabdariffa L. provides insights into metabolisms of medicinal natural products.</title>
        <authorList>
            <person name="Kim T."/>
        </authorList>
    </citation>
    <scope>NUCLEOTIDE SEQUENCE [LARGE SCALE GENOMIC DNA]</scope>
    <source>
        <strain evidence="1">TK-2024</strain>
        <tissue evidence="1">Old leaves</tissue>
    </source>
</reference>
<organism evidence="1 2">
    <name type="scientific">Hibiscus sabdariffa</name>
    <name type="common">roselle</name>
    <dbReference type="NCBI Taxonomy" id="183260"/>
    <lineage>
        <taxon>Eukaryota</taxon>
        <taxon>Viridiplantae</taxon>
        <taxon>Streptophyta</taxon>
        <taxon>Embryophyta</taxon>
        <taxon>Tracheophyta</taxon>
        <taxon>Spermatophyta</taxon>
        <taxon>Magnoliopsida</taxon>
        <taxon>eudicotyledons</taxon>
        <taxon>Gunneridae</taxon>
        <taxon>Pentapetalae</taxon>
        <taxon>rosids</taxon>
        <taxon>malvids</taxon>
        <taxon>Malvales</taxon>
        <taxon>Malvaceae</taxon>
        <taxon>Malvoideae</taxon>
        <taxon>Hibiscus</taxon>
    </lineage>
</organism>
<sequence>MPLPSDENDKLVHCRAKAKKSCGFGWREKGQEIIRVISDLVNRDWNVRICHIGRMANKTVDSLVKLSRVMHMSTLREVDSSCRLFLQPPHKTLTAFHDDLTRLSIVNQPTYV</sequence>
<keyword evidence="2" id="KW-1185">Reference proteome</keyword>